<dbReference type="EMBL" id="KV453929">
    <property type="protein sequence ID" value="ODV74022.1"/>
    <property type="molecule type" value="Genomic_DNA"/>
</dbReference>
<dbReference type="RefSeq" id="XP_020071061.1">
    <property type="nucleotide sequence ID" value="XM_020212646.1"/>
</dbReference>
<dbReference type="GO" id="GO:0019237">
    <property type="term" value="F:centromeric DNA binding"/>
    <property type="evidence" value="ECO:0007669"/>
    <property type="project" value="InterPro"/>
</dbReference>
<evidence type="ECO:0000256" key="6">
    <source>
        <dbReference type="ARBA" id="ARBA00075033"/>
    </source>
</evidence>
<evidence type="ECO:0000259" key="9">
    <source>
        <dbReference type="Pfam" id="PF11699"/>
    </source>
</evidence>
<evidence type="ECO:0000256" key="8">
    <source>
        <dbReference type="SAM" id="Phobius"/>
    </source>
</evidence>
<dbReference type="GO" id="GO:0000776">
    <property type="term" value="C:kinetochore"/>
    <property type="evidence" value="ECO:0007669"/>
    <property type="project" value="InterPro"/>
</dbReference>
<feature type="domain" description="Mif2/CENP-C cupin" evidence="9">
    <location>
        <begin position="72"/>
        <end position="158"/>
    </location>
</feature>
<comment type="function">
    <text evidence="5">Component of the kinetochore, a multiprotein complex that assembles on centromeric DNA and attaches chromosomes to spindle microtubules, mediating chromosome segregation and sister chromatid segregation during meiosis and mitosis. Component of the inner kinetochore constitutive centromere-associated network (CCAN), which serves as a structural platform for outer kinetochore assembly.</text>
</comment>
<name>A0A1E4S3P1_CYBJN</name>
<dbReference type="GO" id="GO:0051455">
    <property type="term" value="P:spindle attachment to meiosis I kinetochore"/>
    <property type="evidence" value="ECO:0007669"/>
    <property type="project" value="TreeGrafter"/>
</dbReference>
<dbReference type="PANTHER" id="PTHR16684">
    <property type="entry name" value="CENTROMERE PROTEIN C"/>
    <property type="match status" value="1"/>
</dbReference>
<dbReference type="FunFam" id="2.60.120.10:FF:000033">
    <property type="entry name" value="Centromere protein C 1"/>
    <property type="match status" value="1"/>
</dbReference>
<evidence type="ECO:0000313" key="11">
    <source>
        <dbReference type="Proteomes" id="UP000094389"/>
    </source>
</evidence>
<feature type="non-terminal residue" evidence="10">
    <location>
        <position position="1"/>
    </location>
</feature>
<dbReference type="InterPro" id="IPR025974">
    <property type="entry name" value="Mif2/CENP-C_cupin"/>
</dbReference>
<dbReference type="GeneID" id="30987042"/>
<keyword evidence="8" id="KW-0472">Membrane</keyword>
<proteinExistence type="inferred from homology"/>
<dbReference type="CDD" id="cd06993">
    <property type="entry name" value="cupin_CENP-C_C"/>
    <property type="match status" value="1"/>
</dbReference>
<feature type="region of interest" description="Disordered" evidence="7">
    <location>
        <begin position="1"/>
        <end position="23"/>
    </location>
</feature>
<dbReference type="InterPro" id="IPR014710">
    <property type="entry name" value="RmlC-like_jellyroll"/>
</dbReference>
<dbReference type="InterPro" id="IPR011051">
    <property type="entry name" value="RmlC_Cupin_sf"/>
</dbReference>
<protein>
    <recommendedName>
        <fullName evidence="6">CENP-C homolog</fullName>
    </recommendedName>
</protein>
<keyword evidence="4" id="KW-0539">Nucleus</keyword>
<evidence type="ECO:0000313" key="10">
    <source>
        <dbReference type="EMBL" id="ODV74022.1"/>
    </source>
</evidence>
<feature type="compositionally biased region" description="Acidic residues" evidence="7">
    <location>
        <begin position="1"/>
        <end position="16"/>
    </location>
</feature>
<dbReference type="Gene3D" id="2.60.120.10">
    <property type="entry name" value="Jelly Rolls"/>
    <property type="match status" value="1"/>
</dbReference>
<sequence>SRHNSDDEDDEDDDELAVGNGEVNGSEWIRQGFLKVDTFEGHGSDARSNRLIAWAPGTEAYSNPIVDGTDNFKLAILFDKNREFIATGMMSIPPGGMKSLKSTDTTYFVFYCVSGILEVTLSGSIFLIKKGCSLEVPMGNFYQFENKGKKDATLFFVQTRGQEAEWDE</sequence>
<keyword evidence="11" id="KW-1185">Reference proteome</keyword>
<dbReference type="Pfam" id="PF11699">
    <property type="entry name" value="CENP-C_C"/>
    <property type="match status" value="1"/>
</dbReference>
<evidence type="ECO:0000256" key="4">
    <source>
        <dbReference type="ARBA" id="ARBA00023242"/>
    </source>
</evidence>
<dbReference type="SUPFAM" id="SSF51182">
    <property type="entry name" value="RmlC-like cupins"/>
    <property type="match status" value="1"/>
</dbReference>
<keyword evidence="3" id="KW-0238">DNA-binding</keyword>
<comment type="similarity">
    <text evidence="2">Belongs to the CENP-C/MIF2 family.</text>
</comment>
<dbReference type="PANTHER" id="PTHR16684:SF11">
    <property type="entry name" value="CENTROMERE PROTEIN C"/>
    <property type="match status" value="1"/>
</dbReference>
<gene>
    <name evidence="10" type="ORF">CYBJADRAFT_126439</name>
</gene>
<dbReference type="GO" id="GO:0051315">
    <property type="term" value="P:attachment of mitotic spindle microtubules to kinetochore"/>
    <property type="evidence" value="ECO:0007669"/>
    <property type="project" value="TreeGrafter"/>
</dbReference>
<dbReference type="OrthoDB" id="1939643at2759"/>
<dbReference type="Proteomes" id="UP000094389">
    <property type="component" value="Unassembled WGS sequence"/>
</dbReference>
<feature type="transmembrane region" description="Helical" evidence="8">
    <location>
        <begin position="107"/>
        <end position="128"/>
    </location>
</feature>
<dbReference type="GO" id="GO:0005634">
    <property type="term" value="C:nucleus"/>
    <property type="evidence" value="ECO:0007669"/>
    <property type="project" value="UniProtKB-SubCell"/>
</dbReference>
<evidence type="ECO:0000256" key="2">
    <source>
        <dbReference type="ARBA" id="ARBA00010291"/>
    </source>
</evidence>
<keyword evidence="8" id="KW-0812">Transmembrane</keyword>
<accession>A0A1E4S3P1</accession>
<dbReference type="InterPro" id="IPR028386">
    <property type="entry name" value="CENP-C/Mif2/cnp3"/>
</dbReference>
<evidence type="ECO:0000256" key="7">
    <source>
        <dbReference type="SAM" id="MobiDB-lite"/>
    </source>
</evidence>
<dbReference type="STRING" id="983966.A0A1E4S3P1"/>
<organism evidence="10 11">
    <name type="scientific">Cyberlindnera jadinii (strain ATCC 18201 / CBS 1600 / BCRC 20928 / JCM 3617 / NBRC 0987 / NRRL Y-1542)</name>
    <name type="common">Torula yeast</name>
    <name type="synonym">Candida utilis</name>
    <dbReference type="NCBI Taxonomy" id="983966"/>
    <lineage>
        <taxon>Eukaryota</taxon>
        <taxon>Fungi</taxon>
        <taxon>Dikarya</taxon>
        <taxon>Ascomycota</taxon>
        <taxon>Saccharomycotina</taxon>
        <taxon>Saccharomycetes</taxon>
        <taxon>Phaffomycetales</taxon>
        <taxon>Phaffomycetaceae</taxon>
        <taxon>Cyberlindnera</taxon>
    </lineage>
</organism>
<evidence type="ECO:0000256" key="3">
    <source>
        <dbReference type="ARBA" id="ARBA00023125"/>
    </source>
</evidence>
<evidence type="ECO:0000256" key="1">
    <source>
        <dbReference type="ARBA" id="ARBA00004123"/>
    </source>
</evidence>
<dbReference type="AlphaFoldDB" id="A0A1E4S3P1"/>
<dbReference type="GO" id="GO:0051382">
    <property type="term" value="P:kinetochore assembly"/>
    <property type="evidence" value="ECO:0007669"/>
    <property type="project" value="InterPro"/>
</dbReference>
<comment type="subcellular location">
    <subcellularLocation>
        <location evidence="1">Nucleus</location>
    </subcellularLocation>
</comment>
<reference evidence="10 11" key="1">
    <citation type="journal article" date="2016" name="Proc. Natl. Acad. Sci. U.S.A.">
        <title>Comparative genomics of biotechnologically important yeasts.</title>
        <authorList>
            <person name="Riley R."/>
            <person name="Haridas S."/>
            <person name="Wolfe K.H."/>
            <person name="Lopes M.R."/>
            <person name="Hittinger C.T."/>
            <person name="Goeker M."/>
            <person name="Salamov A.A."/>
            <person name="Wisecaver J.H."/>
            <person name="Long T.M."/>
            <person name="Calvey C.H."/>
            <person name="Aerts A.L."/>
            <person name="Barry K.W."/>
            <person name="Choi C."/>
            <person name="Clum A."/>
            <person name="Coughlan A.Y."/>
            <person name="Deshpande S."/>
            <person name="Douglass A.P."/>
            <person name="Hanson S.J."/>
            <person name="Klenk H.-P."/>
            <person name="LaButti K.M."/>
            <person name="Lapidus A."/>
            <person name="Lindquist E.A."/>
            <person name="Lipzen A.M."/>
            <person name="Meier-Kolthoff J.P."/>
            <person name="Ohm R.A."/>
            <person name="Otillar R.P."/>
            <person name="Pangilinan J.L."/>
            <person name="Peng Y."/>
            <person name="Rokas A."/>
            <person name="Rosa C.A."/>
            <person name="Scheuner C."/>
            <person name="Sibirny A.A."/>
            <person name="Slot J.C."/>
            <person name="Stielow J.B."/>
            <person name="Sun H."/>
            <person name="Kurtzman C.P."/>
            <person name="Blackwell M."/>
            <person name="Grigoriev I.V."/>
            <person name="Jeffries T.W."/>
        </authorList>
    </citation>
    <scope>NUCLEOTIDE SEQUENCE [LARGE SCALE GENOMIC DNA]</scope>
    <source>
        <strain evidence="11">ATCC 18201 / CBS 1600 / BCRC 20928 / JCM 3617 / NBRC 0987 / NRRL Y-1542</strain>
    </source>
</reference>
<keyword evidence="8" id="KW-1133">Transmembrane helix</keyword>
<evidence type="ECO:0000256" key="5">
    <source>
        <dbReference type="ARBA" id="ARBA00057947"/>
    </source>
</evidence>